<reference evidence="2" key="1">
    <citation type="journal article" date="2023" name="Mol. Phylogenet. Evol.">
        <title>Genome-scale phylogeny and comparative genomics of the fungal order Sordariales.</title>
        <authorList>
            <person name="Hensen N."/>
            <person name="Bonometti L."/>
            <person name="Westerberg I."/>
            <person name="Brannstrom I.O."/>
            <person name="Guillou S."/>
            <person name="Cros-Aarteil S."/>
            <person name="Calhoun S."/>
            <person name="Haridas S."/>
            <person name="Kuo A."/>
            <person name="Mondo S."/>
            <person name="Pangilinan J."/>
            <person name="Riley R."/>
            <person name="LaButti K."/>
            <person name="Andreopoulos B."/>
            <person name="Lipzen A."/>
            <person name="Chen C."/>
            <person name="Yan M."/>
            <person name="Daum C."/>
            <person name="Ng V."/>
            <person name="Clum A."/>
            <person name="Steindorff A."/>
            <person name="Ohm R.A."/>
            <person name="Martin F."/>
            <person name="Silar P."/>
            <person name="Natvig D.O."/>
            <person name="Lalanne C."/>
            <person name="Gautier V."/>
            <person name="Ament-Velasquez S.L."/>
            <person name="Kruys A."/>
            <person name="Hutchinson M.I."/>
            <person name="Powell A.J."/>
            <person name="Barry K."/>
            <person name="Miller A.N."/>
            <person name="Grigoriev I.V."/>
            <person name="Debuchy R."/>
            <person name="Gladieux P."/>
            <person name="Hiltunen Thoren M."/>
            <person name="Johannesson H."/>
        </authorList>
    </citation>
    <scope>NUCLEOTIDE SEQUENCE</scope>
    <source>
        <strain evidence="2">CBS 990.96</strain>
    </source>
</reference>
<dbReference type="SUPFAM" id="SSF53474">
    <property type="entry name" value="alpha/beta-Hydrolases"/>
    <property type="match status" value="1"/>
</dbReference>
<proteinExistence type="predicted"/>
<name>A0AAN7BUK6_9PEZI</name>
<feature type="signal peptide" evidence="1">
    <location>
        <begin position="1"/>
        <end position="19"/>
    </location>
</feature>
<dbReference type="EMBL" id="MU865303">
    <property type="protein sequence ID" value="KAK4229941.1"/>
    <property type="molecule type" value="Genomic_DNA"/>
</dbReference>
<evidence type="ECO:0000313" key="2">
    <source>
        <dbReference type="EMBL" id="KAK4229941.1"/>
    </source>
</evidence>
<sequence>MSTIRLFSLLFLFLNPTNAAALIQNRQNPKGISLSTDNTSIIFDSSVQLDGVPLRFKISAPASQFTSLTNVPGAASLPNNPGPLGVNVLLHGDGGQSFFDFPNQKVKNHLGVVLLAPSTNSLWGQRTGQASGLSRPDGIDDAELVRDFVKEVLPQLVAFNSKDVFFTGVSGGALLLSGFFMPAHLQEFDGAGVLLLCGGMPPQVEAVEGFEGNTRIHYQSTTNELELLKDSIPEAIRAYEGLALAGGLSEEKVGRLQTADNSLEGGHCEFDGEGFVSGIQFLVDNFEDIMLEGGDGRVNGVNVLTSVVENEELRFV</sequence>
<feature type="chain" id="PRO_5043055433" evidence="1">
    <location>
        <begin position="20"/>
        <end position="316"/>
    </location>
</feature>
<comment type="caution">
    <text evidence="2">The sequence shown here is derived from an EMBL/GenBank/DDBJ whole genome shotgun (WGS) entry which is preliminary data.</text>
</comment>
<dbReference type="InterPro" id="IPR029058">
    <property type="entry name" value="AB_hydrolase_fold"/>
</dbReference>
<organism evidence="2 3">
    <name type="scientific">Podospora fimiseda</name>
    <dbReference type="NCBI Taxonomy" id="252190"/>
    <lineage>
        <taxon>Eukaryota</taxon>
        <taxon>Fungi</taxon>
        <taxon>Dikarya</taxon>
        <taxon>Ascomycota</taxon>
        <taxon>Pezizomycotina</taxon>
        <taxon>Sordariomycetes</taxon>
        <taxon>Sordariomycetidae</taxon>
        <taxon>Sordariales</taxon>
        <taxon>Podosporaceae</taxon>
        <taxon>Podospora</taxon>
    </lineage>
</organism>
<dbReference type="Proteomes" id="UP001301958">
    <property type="component" value="Unassembled WGS sequence"/>
</dbReference>
<evidence type="ECO:0000256" key="1">
    <source>
        <dbReference type="SAM" id="SignalP"/>
    </source>
</evidence>
<protein>
    <submittedName>
        <fullName evidence="2">Uncharacterized protein</fullName>
    </submittedName>
</protein>
<reference evidence="2" key="2">
    <citation type="submission" date="2023-05" db="EMBL/GenBank/DDBJ databases">
        <authorList>
            <consortium name="Lawrence Berkeley National Laboratory"/>
            <person name="Steindorff A."/>
            <person name="Hensen N."/>
            <person name="Bonometti L."/>
            <person name="Westerberg I."/>
            <person name="Brannstrom I.O."/>
            <person name="Guillou S."/>
            <person name="Cros-Aarteil S."/>
            <person name="Calhoun S."/>
            <person name="Haridas S."/>
            <person name="Kuo A."/>
            <person name="Mondo S."/>
            <person name="Pangilinan J."/>
            <person name="Riley R."/>
            <person name="Labutti K."/>
            <person name="Andreopoulos B."/>
            <person name="Lipzen A."/>
            <person name="Chen C."/>
            <person name="Yanf M."/>
            <person name="Daum C."/>
            <person name="Ng V."/>
            <person name="Clum A."/>
            <person name="Ohm R."/>
            <person name="Martin F."/>
            <person name="Silar P."/>
            <person name="Natvig D."/>
            <person name="Lalanne C."/>
            <person name="Gautier V."/>
            <person name="Ament-Velasquez S.L."/>
            <person name="Kruys A."/>
            <person name="Hutchinson M.I."/>
            <person name="Powell A.J."/>
            <person name="Barry K."/>
            <person name="Miller A.N."/>
            <person name="Grigoriev I.V."/>
            <person name="Debuchy R."/>
            <person name="Gladieux P."/>
            <person name="Thoren M.H."/>
            <person name="Johannesson H."/>
        </authorList>
    </citation>
    <scope>NUCLEOTIDE SEQUENCE</scope>
    <source>
        <strain evidence="2">CBS 990.96</strain>
    </source>
</reference>
<keyword evidence="3" id="KW-1185">Reference proteome</keyword>
<gene>
    <name evidence="2" type="ORF">QBC38DRAFT_69183</name>
</gene>
<accession>A0AAN7BUK6</accession>
<dbReference type="AlphaFoldDB" id="A0AAN7BUK6"/>
<keyword evidence="1" id="KW-0732">Signal</keyword>
<evidence type="ECO:0000313" key="3">
    <source>
        <dbReference type="Proteomes" id="UP001301958"/>
    </source>
</evidence>